<keyword evidence="3" id="KW-1185">Reference proteome</keyword>
<dbReference type="VEuPathDB" id="FungiDB:P170DRAFT_232466"/>
<sequence length="200" mass="22663">MDEEGRNPNGLATESRWQIQGDGERKGKKRKKGRKGRKKPGRRDDEDEPTQIVRIITRRITIRTNDSVIRPMLSPNNVRRKINWKSNEINETKGDYPAATEKSNRPGNELRSGGDDPSGQTGKRSRYTKNPLVYPSRHCLPPPADSSVSVRIRSRIWSPTGGLHRATGLRLFLASFASHRNDETDKRRSARMVSGRHESG</sequence>
<feature type="region of interest" description="Disordered" evidence="1">
    <location>
        <begin position="84"/>
        <end position="145"/>
    </location>
</feature>
<dbReference type="Proteomes" id="UP000234275">
    <property type="component" value="Unassembled WGS sequence"/>
</dbReference>
<evidence type="ECO:0000313" key="3">
    <source>
        <dbReference type="Proteomes" id="UP000234275"/>
    </source>
</evidence>
<evidence type="ECO:0000256" key="1">
    <source>
        <dbReference type="SAM" id="MobiDB-lite"/>
    </source>
</evidence>
<dbReference type="EMBL" id="MSFO01000006">
    <property type="protein sequence ID" value="PLB47041.1"/>
    <property type="molecule type" value="Genomic_DNA"/>
</dbReference>
<organism evidence="2 3">
    <name type="scientific">Aspergillus steynii IBT 23096</name>
    <dbReference type="NCBI Taxonomy" id="1392250"/>
    <lineage>
        <taxon>Eukaryota</taxon>
        <taxon>Fungi</taxon>
        <taxon>Dikarya</taxon>
        <taxon>Ascomycota</taxon>
        <taxon>Pezizomycotina</taxon>
        <taxon>Eurotiomycetes</taxon>
        <taxon>Eurotiomycetidae</taxon>
        <taxon>Eurotiales</taxon>
        <taxon>Aspergillaceae</taxon>
        <taxon>Aspergillus</taxon>
        <taxon>Aspergillus subgen. Circumdati</taxon>
    </lineage>
</organism>
<protein>
    <submittedName>
        <fullName evidence="2">Uncharacterized protein</fullName>
    </submittedName>
</protein>
<gene>
    <name evidence="2" type="ORF">P170DRAFT_232466</name>
</gene>
<feature type="region of interest" description="Disordered" evidence="1">
    <location>
        <begin position="1"/>
        <end position="50"/>
    </location>
</feature>
<evidence type="ECO:0000313" key="2">
    <source>
        <dbReference type="EMBL" id="PLB47041.1"/>
    </source>
</evidence>
<feature type="compositionally biased region" description="Basic residues" evidence="1">
    <location>
        <begin position="26"/>
        <end position="41"/>
    </location>
</feature>
<comment type="caution">
    <text evidence="2">The sequence shown here is derived from an EMBL/GenBank/DDBJ whole genome shotgun (WGS) entry which is preliminary data.</text>
</comment>
<dbReference type="GeneID" id="36550600"/>
<reference evidence="2 3" key="1">
    <citation type="submission" date="2016-12" db="EMBL/GenBank/DDBJ databases">
        <title>The genomes of Aspergillus section Nigri reveals drivers in fungal speciation.</title>
        <authorList>
            <consortium name="DOE Joint Genome Institute"/>
            <person name="Vesth T.C."/>
            <person name="Nybo J."/>
            <person name="Theobald S."/>
            <person name="Brandl J."/>
            <person name="Frisvad J.C."/>
            <person name="Nielsen K.F."/>
            <person name="Lyhne E.K."/>
            <person name="Kogle M.E."/>
            <person name="Kuo A."/>
            <person name="Riley R."/>
            <person name="Clum A."/>
            <person name="Nolan M."/>
            <person name="Lipzen A."/>
            <person name="Salamov A."/>
            <person name="Henrissat B."/>
            <person name="Wiebenga A."/>
            <person name="De Vries R.P."/>
            <person name="Grigoriev I.V."/>
            <person name="Mortensen U.H."/>
            <person name="Andersen M.R."/>
            <person name="Baker S.E."/>
        </authorList>
    </citation>
    <scope>NUCLEOTIDE SEQUENCE [LARGE SCALE GENOMIC DNA]</scope>
    <source>
        <strain evidence="2 3">IBT 23096</strain>
    </source>
</reference>
<feature type="region of interest" description="Disordered" evidence="1">
    <location>
        <begin position="179"/>
        <end position="200"/>
    </location>
</feature>
<accession>A0A2I2G2E4</accession>
<dbReference type="AlphaFoldDB" id="A0A2I2G2E4"/>
<proteinExistence type="predicted"/>
<dbReference type="RefSeq" id="XP_024702343.1">
    <property type="nucleotide sequence ID" value="XM_024842901.1"/>
</dbReference>
<name>A0A2I2G2E4_9EURO</name>